<feature type="domain" description="Histidine kinase" evidence="5">
    <location>
        <begin position="535"/>
        <end position="624"/>
    </location>
</feature>
<reference evidence="6" key="1">
    <citation type="journal article" date="2014" name="Int. J. Syst. Evol. Microbiol.">
        <title>Complete genome sequence of Corynebacterium casei LMG S-19264T (=DSM 44701T), isolated from a smear-ripened cheese.</title>
        <authorList>
            <consortium name="US DOE Joint Genome Institute (JGI-PGF)"/>
            <person name="Walter F."/>
            <person name="Albersmeier A."/>
            <person name="Kalinowski J."/>
            <person name="Ruckert C."/>
        </authorList>
    </citation>
    <scope>NUCLEOTIDE SEQUENCE</scope>
    <source>
        <strain evidence="6">CGMCC 1.15290</strain>
    </source>
</reference>
<comment type="caution">
    <text evidence="6">The sequence shown here is derived from an EMBL/GenBank/DDBJ whole genome shotgun (WGS) entry which is preliminary data.</text>
</comment>
<proteinExistence type="predicted"/>
<dbReference type="PANTHER" id="PTHR24421">
    <property type="entry name" value="NITRATE/NITRITE SENSOR PROTEIN NARX-RELATED"/>
    <property type="match status" value="1"/>
</dbReference>
<dbReference type="GO" id="GO:0046983">
    <property type="term" value="F:protein dimerization activity"/>
    <property type="evidence" value="ECO:0007669"/>
    <property type="project" value="InterPro"/>
</dbReference>
<keyword evidence="4" id="KW-1133">Transmembrane helix</keyword>
<evidence type="ECO:0000313" key="6">
    <source>
        <dbReference type="EMBL" id="GGH74470.1"/>
    </source>
</evidence>
<dbReference type="SUPFAM" id="SSF48452">
    <property type="entry name" value="TPR-like"/>
    <property type="match status" value="2"/>
</dbReference>
<evidence type="ECO:0000313" key="7">
    <source>
        <dbReference type="Proteomes" id="UP000627292"/>
    </source>
</evidence>
<evidence type="ECO:0000256" key="4">
    <source>
        <dbReference type="SAM" id="Phobius"/>
    </source>
</evidence>
<dbReference type="Gene3D" id="1.20.5.1930">
    <property type="match status" value="1"/>
</dbReference>
<dbReference type="SMART" id="SM00028">
    <property type="entry name" value="TPR"/>
    <property type="match status" value="3"/>
</dbReference>
<dbReference type="PROSITE" id="PS50109">
    <property type="entry name" value="HIS_KIN"/>
    <property type="match status" value="1"/>
</dbReference>
<gene>
    <name evidence="6" type="ORF">GCM10011379_37090</name>
</gene>
<dbReference type="Pfam" id="PF07730">
    <property type="entry name" value="HisKA_3"/>
    <property type="match status" value="1"/>
</dbReference>
<dbReference type="CDD" id="cd16917">
    <property type="entry name" value="HATPase_UhpB-NarQ-NarX-like"/>
    <property type="match status" value="1"/>
</dbReference>
<dbReference type="InterPro" id="IPR003594">
    <property type="entry name" value="HATPase_dom"/>
</dbReference>
<keyword evidence="4" id="KW-0472">Membrane</keyword>
<keyword evidence="1" id="KW-0808">Transferase</keyword>
<dbReference type="GO" id="GO:0000155">
    <property type="term" value="F:phosphorelay sensor kinase activity"/>
    <property type="evidence" value="ECO:0007669"/>
    <property type="project" value="InterPro"/>
</dbReference>
<dbReference type="Gene3D" id="1.25.40.10">
    <property type="entry name" value="Tetratricopeptide repeat domain"/>
    <property type="match status" value="2"/>
</dbReference>
<dbReference type="EMBL" id="BMIB01000004">
    <property type="protein sequence ID" value="GGH74470.1"/>
    <property type="molecule type" value="Genomic_DNA"/>
</dbReference>
<dbReference type="SMART" id="SM00387">
    <property type="entry name" value="HATPase_c"/>
    <property type="match status" value="1"/>
</dbReference>
<sequence length="630" mass="72588">MVFTLLREGQHIADTAPTRAFTLYAQALEHSRQIQFVPGMIAALTQTGTWYFGSDIDKAILYGNQALQLYEKQDLRNINLKAPIDLLLAEAYDEKGKHDSSAYFFYRLSDEIESGHIQDAAFEIKTYIKLIVFWGHLNYEPESIKYTSQQYVQKAVAIASRLPENDYNRYNIHFLQGLYYHSIKQFDSARYCFEEYLVKRKGLNLPRRISTLLNIADTYLMQNRPVEALGYIEKVRDLRNNPDYKVSLAFFLGAADFMRASAFFQQHKYPECITLLQDYLSDVNGHGKLRRPDVVEAHRMLSECYENLGQYKKALEHNKIHIRLHDSLVQKDKLEMINRLEMRFRIAQKDKELAVQQLTLTEAQNNVRRKNFWIGIISVIAAGLAAIFILWQRNSLHKQRLQQEKINGFQQQMEITRLNATISGEEQERKRLARELHDGIGGILAAARINFELAGRKQEIREERDFSGGLKLLEEASVELRKTAHNMLPDVLENKGLLQAIRSFCYKMGHNASTEFIFQHYGTEKRFNTIFELGVYRVVQELIHNILKHAQAAHAVVQMEYTDNGLTITIEDDGIGMPESNTEKPHGIGLTNIYHRVRSIGGTVDIQSSAHQGTSIYLEFETAPELTNSI</sequence>
<dbReference type="InterPro" id="IPR019734">
    <property type="entry name" value="TPR_rpt"/>
</dbReference>
<organism evidence="6 7">
    <name type="scientific">Filimonas zeae</name>
    <dbReference type="NCBI Taxonomy" id="1737353"/>
    <lineage>
        <taxon>Bacteria</taxon>
        <taxon>Pseudomonadati</taxon>
        <taxon>Bacteroidota</taxon>
        <taxon>Chitinophagia</taxon>
        <taxon>Chitinophagales</taxon>
        <taxon>Chitinophagaceae</taxon>
        <taxon>Filimonas</taxon>
    </lineage>
</organism>
<dbReference type="GO" id="GO:0016020">
    <property type="term" value="C:membrane"/>
    <property type="evidence" value="ECO:0007669"/>
    <property type="project" value="InterPro"/>
</dbReference>
<dbReference type="InterPro" id="IPR011990">
    <property type="entry name" value="TPR-like_helical_dom_sf"/>
</dbReference>
<evidence type="ECO:0000256" key="1">
    <source>
        <dbReference type="ARBA" id="ARBA00022679"/>
    </source>
</evidence>
<keyword evidence="2" id="KW-0418">Kinase</keyword>
<evidence type="ECO:0000256" key="2">
    <source>
        <dbReference type="ARBA" id="ARBA00022777"/>
    </source>
</evidence>
<dbReference type="Proteomes" id="UP000627292">
    <property type="component" value="Unassembled WGS sequence"/>
</dbReference>
<evidence type="ECO:0000256" key="3">
    <source>
        <dbReference type="ARBA" id="ARBA00023012"/>
    </source>
</evidence>
<dbReference type="InterPro" id="IPR011712">
    <property type="entry name" value="Sig_transdc_His_kin_sub3_dim/P"/>
</dbReference>
<dbReference type="Gene3D" id="3.30.565.10">
    <property type="entry name" value="Histidine kinase-like ATPase, C-terminal domain"/>
    <property type="match status" value="1"/>
</dbReference>
<accession>A0A917MXI2</accession>
<dbReference type="AlphaFoldDB" id="A0A917MXI2"/>
<protein>
    <recommendedName>
        <fullName evidence="5">Histidine kinase domain-containing protein</fullName>
    </recommendedName>
</protein>
<keyword evidence="3" id="KW-0902">Two-component regulatory system</keyword>
<keyword evidence="7" id="KW-1185">Reference proteome</keyword>
<name>A0A917MXI2_9BACT</name>
<keyword evidence="4" id="KW-0812">Transmembrane</keyword>
<dbReference type="InterPro" id="IPR005467">
    <property type="entry name" value="His_kinase_dom"/>
</dbReference>
<dbReference type="InterPro" id="IPR036890">
    <property type="entry name" value="HATPase_C_sf"/>
</dbReference>
<evidence type="ECO:0000259" key="5">
    <source>
        <dbReference type="PROSITE" id="PS50109"/>
    </source>
</evidence>
<dbReference type="InterPro" id="IPR050482">
    <property type="entry name" value="Sensor_HK_TwoCompSys"/>
</dbReference>
<feature type="transmembrane region" description="Helical" evidence="4">
    <location>
        <begin position="372"/>
        <end position="391"/>
    </location>
</feature>
<dbReference type="Pfam" id="PF02518">
    <property type="entry name" value="HATPase_c"/>
    <property type="match status" value="1"/>
</dbReference>
<dbReference type="SUPFAM" id="SSF55874">
    <property type="entry name" value="ATPase domain of HSP90 chaperone/DNA topoisomerase II/histidine kinase"/>
    <property type="match status" value="1"/>
</dbReference>
<reference evidence="6" key="2">
    <citation type="submission" date="2020-09" db="EMBL/GenBank/DDBJ databases">
        <authorList>
            <person name="Sun Q."/>
            <person name="Zhou Y."/>
        </authorList>
    </citation>
    <scope>NUCLEOTIDE SEQUENCE</scope>
    <source>
        <strain evidence="6">CGMCC 1.15290</strain>
    </source>
</reference>